<keyword evidence="10 11" id="KW-0324">Glycolysis</keyword>
<name>F0QS85_MYCSL</name>
<keyword evidence="11" id="KW-0963">Cytoplasm</keyword>
<keyword evidence="8 11" id="KW-0418">Kinase</keyword>
<dbReference type="PANTHER" id="PTHR11406:SF23">
    <property type="entry name" value="PHOSPHOGLYCERATE KINASE 1, CHLOROPLASTIC-RELATED"/>
    <property type="match status" value="1"/>
</dbReference>
<dbReference type="UniPathway" id="UPA00109">
    <property type="reaction ID" value="UER00185"/>
</dbReference>
<feature type="binding site" evidence="11 13">
    <location>
        <position position="217"/>
    </location>
    <ligand>
        <name>ATP</name>
        <dbReference type="ChEBI" id="CHEBI:30616"/>
    </ligand>
</feature>
<proteinExistence type="inferred from homology"/>
<dbReference type="GO" id="GO:0004618">
    <property type="term" value="F:phosphoglycerate kinase activity"/>
    <property type="evidence" value="ECO:0007669"/>
    <property type="project" value="UniProtKB-UniRule"/>
</dbReference>
<feature type="binding site" evidence="11">
    <location>
        <position position="166"/>
    </location>
    <ligand>
        <name>substrate</name>
    </ligand>
</feature>
<dbReference type="KEGG" id="mss:MSU_0834"/>
<evidence type="ECO:0000256" key="2">
    <source>
        <dbReference type="ARBA" id="ARBA00004838"/>
    </source>
</evidence>
<dbReference type="PRINTS" id="PR00477">
    <property type="entry name" value="PHGLYCKINASE"/>
</dbReference>
<feature type="binding site" evidence="11 12">
    <location>
        <begin position="61"/>
        <end position="64"/>
    </location>
    <ligand>
        <name>substrate</name>
    </ligand>
</feature>
<evidence type="ECO:0000256" key="1">
    <source>
        <dbReference type="ARBA" id="ARBA00000642"/>
    </source>
</evidence>
<dbReference type="Pfam" id="PF00162">
    <property type="entry name" value="PGK"/>
    <property type="match status" value="1"/>
</dbReference>
<evidence type="ECO:0000256" key="5">
    <source>
        <dbReference type="ARBA" id="ARBA00016471"/>
    </source>
</evidence>
<dbReference type="PIRSF" id="PIRSF000724">
    <property type="entry name" value="Pgk"/>
    <property type="match status" value="1"/>
</dbReference>
<keyword evidence="16" id="KW-1185">Reference proteome</keyword>
<evidence type="ECO:0000256" key="9">
    <source>
        <dbReference type="ARBA" id="ARBA00022840"/>
    </source>
</evidence>
<evidence type="ECO:0000256" key="6">
    <source>
        <dbReference type="ARBA" id="ARBA00022679"/>
    </source>
</evidence>
<gene>
    <name evidence="11 15" type="primary">pgk</name>
    <name evidence="15" type="ordered locus">MSU_0834</name>
</gene>
<keyword evidence="7 11" id="KW-0547">Nucleotide-binding</keyword>
<dbReference type="PROSITE" id="PS00111">
    <property type="entry name" value="PGLYCERATE_KINASE"/>
    <property type="match status" value="1"/>
</dbReference>
<feature type="binding site" evidence="11 12">
    <location>
        <begin position="23"/>
        <end position="25"/>
    </location>
    <ligand>
        <name>substrate</name>
    </ligand>
</feature>
<comment type="catalytic activity">
    <reaction evidence="1 11 14">
        <text>(2R)-3-phosphoglycerate + ATP = (2R)-3-phospho-glyceroyl phosphate + ADP</text>
        <dbReference type="Rhea" id="RHEA:14801"/>
        <dbReference type="ChEBI" id="CHEBI:30616"/>
        <dbReference type="ChEBI" id="CHEBI:57604"/>
        <dbReference type="ChEBI" id="CHEBI:58272"/>
        <dbReference type="ChEBI" id="CHEBI:456216"/>
        <dbReference type="EC" id="2.7.2.3"/>
    </reaction>
</comment>
<feature type="binding site" evidence="11 13">
    <location>
        <begin position="366"/>
        <end position="369"/>
    </location>
    <ligand>
        <name>ATP</name>
        <dbReference type="ChEBI" id="CHEBI:30616"/>
    </ligand>
</feature>
<dbReference type="InterPro" id="IPR001576">
    <property type="entry name" value="Phosphoglycerate_kinase"/>
</dbReference>
<evidence type="ECO:0000256" key="4">
    <source>
        <dbReference type="ARBA" id="ARBA00013061"/>
    </source>
</evidence>
<dbReference type="EC" id="2.7.2.3" evidence="4 11"/>
<dbReference type="GO" id="GO:0005524">
    <property type="term" value="F:ATP binding"/>
    <property type="evidence" value="ECO:0007669"/>
    <property type="project" value="UniProtKB-KW"/>
</dbReference>
<dbReference type="Proteomes" id="UP000007484">
    <property type="component" value="Chromosome"/>
</dbReference>
<dbReference type="PANTHER" id="PTHR11406">
    <property type="entry name" value="PHOSPHOGLYCERATE KINASE"/>
    <property type="match status" value="1"/>
</dbReference>
<dbReference type="SUPFAM" id="SSF53748">
    <property type="entry name" value="Phosphoglycerate kinase"/>
    <property type="match status" value="1"/>
</dbReference>
<evidence type="ECO:0000256" key="11">
    <source>
        <dbReference type="HAMAP-Rule" id="MF_00145"/>
    </source>
</evidence>
<dbReference type="InterPro" id="IPR015911">
    <property type="entry name" value="Phosphoglycerate_kinase_CS"/>
</dbReference>
<dbReference type="STRING" id="768700.MSU_0834"/>
<feature type="binding site" evidence="11 13">
    <location>
        <position position="336"/>
    </location>
    <ligand>
        <name>ATP</name>
        <dbReference type="ChEBI" id="CHEBI:30616"/>
    </ligand>
</feature>
<dbReference type="FunFam" id="3.40.50.1260:FF:000031">
    <property type="entry name" value="Phosphoglycerate kinase 1"/>
    <property type="match status" value="1"/>
</dbReference>
<evidence type="ECO:0000313" key="16">
    <source>
        <dbReference type="Proteomes" id="UP000007484"/>
    </source>
</evidence>
<evidence type="ECO:0000256" key="14">
    <source>
        <dbReference type="RuleBase" id="RU000532"/>
    </source>
</evidence>
<dbReference type="GO" id="GO:0006094">
    <property type="term" value="P:gluconeogenesis"/>
    <property type="evidence" value="ECO:0007669"/>
    <property type="project" value="TreeGrafter"/>
</dbReference>
<feature type="binding site" evidence="11">
    <location>
        <position position="123"/>
    </location>
    <ligand>
        <name>substrate</name>
    </ligand>
</feature>
<sequence length="412" mass="45699">MRFNKLKLRDLNLSNKRVVLRLDLNVPVKDGKILNNTRLLGTIETIQYLLENKCSVVILSHFDRVKSFEDIISGKKSLKVIADEFQKIFSSKKVTFVPEIEFEKVRTIIEKEGSDIYVLENTRYYDVDRNTKEVVKWESGKSPVLSEFYASLGDVYVNDAFGTSHRAHSSNVGIAERMKETAIGFLVEKELNALDYVSESKEGKKVMILGGSKASDKLKLIKEIINNVDTLIIGGGMSYTFLKAQGKNIGLSLLEQDQIASCAEILKNYSDKILLPIDHVVAEKFEDKPGKIVENDPEEWGTGMALDIGPKTIELFSRALDEAKIVIWNGPVGVFEMSNYSKGTFAILEKLVELSEKKGVYTLVGGGDSVSAVEKRGVAEKLSFVSTGGGATLTFLERGALPGIEVIKDKLN</sequence>
<evidence type="ECO:0000256" key="10">
    <source>
        <dbReference type="ARBA" id="ARBA00023152"/>
    </source>
</evidence>
<evidence type="ECO:0000256" key="3">
    <source>
        <dbReference type="ARBA" id="ARBA00008982"/>
    </source>
</evidence>
<dbReference type="AlphaFoldDB" id="F0QS85"/>
<evidence type="ECO:0000256" key="12">
    <source>
        <dbReference type="PIRSR" id="PIRSR000724-1"/>
    </source>
</evidence>
<organism evidence="15 16">
    <name type="scientific">Mycoplasma suis (strain Illinois)</name>
    <dbReference type="NCBI Taxonomy" id="768700"/>
    <lineage>
        <taxon>Bacteria</taxon>
        <taxon>Bacillati</taxon>
        <taxon>Mycoplasmatota</taxon>
        <taxon>Mollicutes</taxon>
        <taxon>Mycoplasmataceae</taxon>
        <taxon>Mycoplasma</taxon>
    </lineage>
</organism>
<dbReference type="RefSeq" id="WP_013610170.1">
    <property type="nucleotide sequence ID" value="NC_015155.1"/>
</dbReference>
<feature type="binding site" evidence="12">
    <location>
        <position position="166"/>
    </location>
    <ligand>
        <name>(2R)-3-phosphoglycerate</name>
        <dbReference type="ChEBI" id="CHEBI:58272"/>
    </ligand>
</feature>
<evidence type="ECO:0000256" key="8">
    <source>
        <dbReference type="ARBA" id="ARBA00022777"/>
    </source>
</evidence>
<feature type="binding site" evidence="12">
    <location>
        <position position="38"/>
    </location>
    <ligand>
        <name>(2R)-3-phosphoglycerate</name>
        <dbReference type="ChEBI" id="CHEBI:58272"/>
    </ligand>
</feature>
<accession>F0QS85</accession>
<dbReference type="EMBL" id="CP002525">
    <property type="protein sequence ID" value="ADX98355.1"/>
    <property type="molecule type" value="Genomic_DNA"/>
</dbReference>
<dbReference type="GO" id="GO:0043531">
    <property type="term" value="F:ADP binding"/>
    <property type="evidence" value="ECO:0007669"/>
    <property type="project" value="TreeGrafter"/>
</dbReference>
<comment type="subcellular location">
    <subcellularLocation>
        <location evidence="11">Cytoplasm</location>
    </subcellularLocation>
</comment>
<keyword evidence="6 11" id="KW-0808">Transferase</keyword>
<comment type="subunit">
    <text evidence="11">Monomer.</text>
</comment>
<dbReference type="HAMAP" id="MF_00145">
    <property type="entry name" value="Phosphoglyc_kinase"/>
    <property type="match status" value="1"/>
</dbReference>
<dbReference type="Gene3D" id="3.40.50.1260">
    <property type="entry name" value="Phosphoglycerate kinase, N-terminal domain"/>
    <property type="match status" value="2"/>
</dbReference>
<dbReference type="InterPro" id="IPR015824">
    <property type="entry name" value="Phosphoglycerate_kinase_N"/>
</dbReference>
<protein>
    <recommendedName>
        <fullName evidence="5 11">Phosphoglycerate kinase</fullName>
        <ecNumber evidence="4 11">2.7.2.3</ecNumber>
    </recommendedName>
</protein>
<comment type="pathway">
    <text evidence="2 11">Carbohydrate degradation; glycolysis; pyruvate from D-glyceraldehyde 3-phosphate: step 2/5.</text>
</comment>
<evidence type="ECO:0000256" key="7">
    <source>
        <dbReference type="ARBA" id="ARBA00022741"/>
    </source>
</evidence>
<dbReference type="InterPro" id="IPR036043">
    <property type="entry name" value="Phosphoglycerate_kinase_sf"/>
</dbReference>
<evidence type="ECO:0000313" key="15">
    <source>
        <dbReference type="EMBL" id="ADX98355.1"/>
    </source>
</evidence>
<feature type="binding site" evidence="12">
    <location>
        <position position="123"/>
    </location>
    <ligand>
        <name>(2R)-3-phosphoglycerate</name>
        <dbReference type="ChEBI" id="CHEBI:58272"/>
    </ligand>
</feature>
<keyword evidence="9 11" id="KW-0067">ATP-binding</keyword>
<evidence type="ECO:0000256" key="13">
    <source>
        <dbReference type="PIRSR" id="PIRSR000724-2"/>
    </source>
</evidence>
<dbReference type="GO" id="GO:0005829">
    <property type="term" value="C:cytosol"/>
    <property type="evidence" value="ECO:0007669"/>
    <property type="project" value="TreeGrafter"/>
</dbReference>
<feature type="binding site" evidence="11">
    <location>
        <position position="38"/>
    </location>
    <ligand>
        <name>substrate</name>
    </ligand>
</feature>
<dbReference type="HOGENOM" id="CLU_025427_0_2_14"/>
<reference evidence="15 16" key="1">
    <citation type="journal article" date="2011" name="J. Bacteriol.">
        <title>Complete genome sequences of two hemotropic Mycoplasmas, Mycoplasma haemofelis strain Ohio2 and Mycoplasma suis strain Illinois.</title>
        <authorList>
            <person name="Messick J.B."/>
            <person name="Santos A.P."/>
            <person name="Guimaraes A.M."/>
        </authorList>
    </citation>
    <scope>NUCLEOTIDE SEQUENCE [LARGE SCALE GENOMIC DNA]</scope>
    <source>
        <strain evidence="15 16">Illinois</strain>
    </source>
</reference>
<dbReference type="GO" id="GO:0006096">
    <property type="term" value="P:glycolytic process"/>
    <property type="evidence" value="ECO:0007669"/>
    <property type="project" value="UniProtKB-UniRule"/>
</dbReference>
<comment type="similarity">
    <text evidence="3 11 14">Belongs to the phosphoglycerate kinase family.</text>
</comment>
<comment type="caution">
    <text evidence="11">Lacks conserved residue(s) required for the propagation of feature annotation.</text>
</comment>